<protein>
    <recommendedName>
        <fullName evidence="3">STAS/SEC14 domain-containing protein</fullName>
    </recommendedName>
</protein>
<dbReference type="AlphaFoldDB" id="A0A4P9IZE4"/>
<dbReference type="Proteomes" id="UP000310065">
    <property type="component" value="Chromosome L1"/>
</dbReference>
<gene>
    <name evidence="1" type="ORF">FFU37_04685</name>
</gene>
<dbReference type="EMBL" id="CP040558">
    <property type="protein sequence ID" value="QCU73797.1"/>
    <property type="molecule type" value="Genomic_DNA"/>
</dbReference>
<dbReference type="KEGG" id="pdv:FFU37_04685"/>
<dbReference type="GeneID" id="88774936"/>
<organism evidence="1 2">
    <name type="scientific">Pseudoalteromonas distincta</name>
    <dbReference type="NCBI Taxonomy" id="77608"/>
    <lineage>
        <taxon>Bacteria</taxon>
        <taxon>Pseudomonadati</taxon>
        <taxon>Pseudomonadota</taxon>
        <taxon>Gammaproteobacteria</taxon>
        <taxon>Alteromonadales</taxon>
        <taxon>Pseudoalteromonadaceae</taxon>
        <taxon>Pseudoalteromonas</taxon>
    </lineage>
</organism>
<accession>A0A4P9IZE4</accession>
<evidence type="ECO:0000313" key="2">
    <source>
        <dbReference type="Proteomes" id="UP000310065"/>
    </source>
</evidence>
<dbReference type="RefSeq" id="WP_138488827.1">
    <property type="nucleotide sequence ID" value="NZ_CP040558.1"/>
</dbReference>
<evidence type="ECO:0008006" key="3">
    <source>
        <dbReference type="Google" id="ProtNLM"/>
    </source>
</evidence>
<evidence type="ECO:0000313" key="1">
    <source>
        <dbReference type="EMBL" id="QCU73797.1"/>
    </source>
</evidence>
<proteinExistence type="predicted"/>
<sequence>MEYKNKNGHVNLSLENNIAIAQFSGNLELELLSNFKIALFETIQSFKGEKWGYISDSSNVVAATPQAEQEMVAISHNMQQNNCLISAFVLTSPIAISQMQRIMQNAKRDVSFKDCLFDNLESAKHFILNELNNDLS</sequence>
<reference evidence="1 2" key="1">
    <citation type="submission" date="2019-05" db="EMBL/GenBank/DDBJ databases">
        <title>Complete genome sequence of Pseudoalteromonas sp. 16-SW-7(T) isolated from the Okhotsk Sea, Russia.</title>
        <authorList>
            <person name="Nguyen T.H."/>
            <person name="Nedashkovskaya O.I."/>
            <person name="Kim S.-G."/>
        </authorList>
    </citation>
    <scope>NUCLEOTIDE SEQUENCE [LARGE SCALE GENOMIC DNA]</scope>
    <source>
        <strain evidence="1 2">16-SW-7</strain>
    </source>
</reference>
<name>A0A4P9IZE4_9GAMM</name>